<reference evidence="2" key="1">
    <citation type="submission" date="2023-07" db="EMBL/GenBank/DDBJ databases">
        <title>Functional and genomic diversity of the sorghum phyllosphere microbiome.</title>
        <authorList>
            <person name="Shade A."/>
        </authorList>
    </citation>
    <scope>NUCLEOTIDE SEQUENCE</scope>
    <source>
        <strain evidence="2">SORGH_AS_1067</strain>
    </source>
</reference>
<dbReference type="CDD" id="cd06588">
    <property type="entry name" value="PhnB_like"/>
    <property type="match status" value="1"/>
</dbReference>
<dbReference type="EMBL" id="JAUTAN010000001">
    <property type="protein sequence ID" value="MDQ1105973.1"/>
    <property type="molecule type" value="Genomic_DNA"/>
</dbReference>
<dbReference type="Gene3D" id="3.10.180.10">
    <property type="entry name" value="2,3-Dihydroxybiphenyl 1,2-Dioxygenase, domain 1"/>
    <property type="match status" value="1"/>
</dbReference>
<protein>
    <submittedName>
        <fullName evidence="2">PhnB protein</fullName>
    </submittedName>
</protein>
<dbReference type="RefSeq" id="WP_307202699.1">
    <property type="nucleotide sequence ID" value="NZ_JAUTAN010000001.1"/>
</dbReference>
<comment type="caution">
    <text evidence="2">The sequence shown here is derived from an EMBL/GenBank/DDBJ whole genome shotgun (WGS) entry which is preliminary data.</text>
</comment>
<dbReference type="Proteomes" id="UP001239215">
    <property type="component" value="Unassembled WGS sequence"/>
</dbReference>
<evidence type="ECO:0000313" key="3">
    <source>
        <dbReference type="Proteomes" id="UP001239215"/>
    </source>
</evidence>
<dbReference type="PANTHER" id="PTHR33990:SF1">
    <property type="entry name" value="PROTEIN YJDN"/>
    <property type="match status" value="1"/>
</dbReference>
<accession>A0AAJ1U636</accession>
<evidence type="ECO:0000313" key="2">
    <source>
        <dbReference type="EMBL" id="MDQ1105973.1"/>
    </source>
</evidence>
<dbReference type="InterPro" id="IPR028973">
    <property type="entry name" value="PhnB-like"/>
</dbReference>
<dbReference type="InterPro" id="IPR004360">
    <property type="entry name" value="Glyas_Fos-R_dOase_dom"/>
</dbReference>
<proteinExistence type="predicted"/>
<evidence type="ECO:0000259" key="1">
    <source>
        <dbReference type="Pfam" id="PF00903"/>
    </source>
</evidence>
<organism evidence="2 3">
    <name type="scientific">Nocardioides zeae</name>
    <dbReference type="NCBI Taxonomy" id="1457234"/>
    <lineage>
        <taxon>Bacteria</taxon>
        <taxon>Bacillati</taxon>
        <taxon>Actinomycetota</taxon>
        <taxon>Actinomycetes</taxon>
        <taxon>Propionibacteriales</taxon>
        <taxon>Nocardioidaceae</taxon>
        <taxon>Nocardioides</taxon>
    </lineage>
</organism>
<dbReference type="Pfam" id="PF00903">
    <property type="entry name" value="Glyoxalase"/>
    <property type="match status" value="1"/>
</dbReference>
<dbReference type="InterPro" id="IPR029068">
    <property type="entry name" value="Glyas_Bleomycin-R_OHBP_Dase"/>
</dbReference>
<dbReference type="SUPFAM" id="SSF54593">
    <property type="entry name" value="Glyoxalase/Bleomycin resistance protein/Dihydroxybiphenyl dioxygenase"/>
    <property type="match status" value="1"/>
</dbReference>
<sequence>MVCSPDAADRRPLATPERTVTTHMNTYLIFDGETRAAMELYQSILGGTLDVMTFGDMGMEGPAADGVMHAFLHTDGGLRLMASDGGPDNEVVHGTDVAIALNGDAEDEATLRGWYDAFSAAGTVDVPLEKQMWGALFGQVTDPFGIAWMFNVASGDEPGA</sequence>
<gene>
    <name evidence="2" type="ORF">QE405_003257</name>
</gene>
<dbReference type="AlphaFoldDB" id="A0AAJ1U636"/>
<name>A0AAJ1U636_9ACTN</name>
<feature type="domain" description="Glyoxalase/fosfomycin resistance/dioxygenase" evidence="1">
    <location>
        <begin position="24"/>
        <end position="150"/>
    </location>
</feature>
<dbReference type="PANTHER" id="PTHR33990">
    <property type="entry name" value="PROTEIN YJDN-RELATED"/>
    <property type="match status" value="1"/>
</dbReference>